<gene>
    <name evidence="2" type="ORF">PHO31112_02318</name>
</gene>
<keyword evidence="2" id="KW-0378">Hydrolase</keyword>
<feature type="domain" description="AB hydrolase-1" evidence="1">
    <location>
        <begin position="31"/>
        <end position="271"/>
    </location>
</feature>
<dbReference type="GO" id="GO:0046464">
    <property type="term" value="P:acylglycerol catabolic process"/>
    <property type="evidence" value="ECO:0007669"/>
    <property type="project" value="TreeGrafter"/>
</dbReference>
<dbReference type="RefSeq" id="WP_150620618.1">
    <property type="nucleotide sequence ID" value="NZ_CABPSM010000005.1"/>
</dbReference>
<organism evidence="2 3">
    <name type="scientific">Pandoraea horticolens</name>
    <dbReference type="NCBI Taxonomy" id="2508298"/>
    <lineage>
        <taxon>Bacteria</taxon>
        <taxon>Pseudomonadati</taxon>
        <taxon>Pseudomonadota</taxon>
        <taxon>Betaproteobacteria</taxon>
        <taxon>Burkholderiales</taxon>
        <taxon>Burkholderiaceae</taxon>
        <taxon>Pandoraea</taxon>
    </lineage>
</organism>
<evidence type="ECO:0000313" key="2">
    <source>
        <dbReference type="EMBL" id="VVE04640.1"/>
    </source>
</evidence>
<name>A0A5E4V1I5_9BURK</name>
<dbReference type="InterPro" id="IPR000639">
    <property type="entry name" value="Epox_hydrolase-like"/>
</dbReference>
<dbReference type="PRINTS" id="PR00412">
    <property type="entry name" value="EPOXHYDRLASE"/>
</dbReference>
<dbReference type="Proteomes" id="UP000343317">
    <property type="component" value="Unassembled WGS sequence"/>
</dbReference>
<sequence>MDVPSITHLMSQRTVQVGARQIFLKEAGDGPVVLMLHGGGPGASGVSNYSRNIEALARHFRVLVPDMPGYGNSTKGVDRGDPFGDLASGMLGMLNALDIECAHVIGNSLGGACALRMALDRPKAVGRLVLMGPGGVNTTRQLPTPGLKRLLNYYKGEGPTLQKLATFIRGDLTYDGSLVPEEVIQERFLSSIDPEVVASPPLLGPKGIPQFRKIDFTRDPRLTSLRNPTLVLWGTEDKVNRPSGARSLQRRLPNCDVYLFSKTGHWVQWERANEFNAVVLAFLAQDGSEARASQTR</sequence>
<dbReference type="EMBL" id="CABPSM010000005">
    <property type="protein sequence ID" value="VVE04640.1"/>
    <property type="molecule type" value="Genomic_DNA"/>
</dbReference>
<dbReference type="GO" id="GO:0047372">
    <property type="term" value="F:monoacylglycerol lipase activity"/>
    <property type="evidence" value="ECO:0007669"/>
    <property type="project" value="TreeGrafter"/>
</dbReference>
<keyword evidence="3" id="KW-1185">Reference proteome</keyword>
<dbReference type="InterPro" id="IPR050266">
    <property type="entry name" value="AB_hydrolase_sf"/>
</dbReference>
<protein>
    <submittedName>
        <fullName evidence="2">2-hydroxy-6-oxo-6-phenylhexa-2,4-dienoate hydrolase</fullName>
    </submittedName>
</protein>
<proteinExistence type="predicted"/>
<reference evidence="2 3" key="1">
    <citation type="submission" date="2019-08" db="EMBL/GenBank/DDBJ databases">
        <authorList>
            <person name="Peeters C."/>
        </authorList>
    </citation>
    <scope>NUCLEOTIDE SEQUENCE [LARGE SCALE GENOMIC DNA]</scope>
    <source>
        <strain evidence="2 3">LMG 31112</strain>
    </source>
</reference>
<dbReference type="AlphaFoldDB" id="A0A5E4V1I5"/>
<dbReference type="Gene3D" id="3.40.50.1820">
    <property type="entry name" value="alpha/beta hydrolase"/>
    <property type="match status" value="1"/>
</dbReference>
<dbReference type="InterPro" id="IPR029058">
    <property type="entry name" value="AB_hydrolase_fold"/>
</dbReference>
<dbReference type="PRINTS" id="PR00111">
    <property type="entry name" value="ABHYDROLASE"/>
</dbReference>
<dbReference type="GO" id="GO:0016020">
    <property type="term" value="C:membrane"/>
    <property type="evidence" value="ECO:0007669"/>
    <property type="project" value="TreeGrafter"/>
</dbReference>
<dbReference type="SUPFAM" id="SSF53474">
    <property type="entry name" value="alpha/beta-Hydrolases"/>
    <property type="match status" value="1"/>
</dbReference>
<dbReference type="PANTHER" id="PTHR43798:SF5">
    <property type="entry name" value="MONOACYLGLYCEROL LIPASE ABHD6"/>
    <property type="match status" value="1"/>
</dbReference>
<dbReference type="PANTHER" id="PTHR43798">
    <property type="entry name" value="MONOACYLGLYCEROL LIPASE"/>
    <property type="match status" value="1"/>
</dbReference>
<accession>A0A5E4V1I5</accession>
<evidence type="ECO:0000259" key="1">
    <source>
        <dbReference type="Pfam" id="PF00561"/>
    </source>
</evidence>
<dbReference type="InterPro" id="IPR000073">
    <property type="entry name" value="AB_hydrolase_1"/>
</dbReference>
<evidence type="ECO:0000313" key="3">
    <source>
        <dbReference type="Proteomes" id="UP000343317"/>
    </source>
</evidence>
<dbReference type="Pfam" id="PF00561">
    <property type="entry name" value="Abhydrolase_1"/>
    <property type="match status" value="1"/>
</dbReference>